<evidence type="ECO:0000313" key="1">
    <source>
        <dbReference type="EMBL" id="WTU72778.1"/>
    </source>
</evidence>
<evidence type="ECO:0008006" key="2">
    <source>
        <dbReference type="Google" id="ProtNLM"/>
    </source>
</evidence>
<dbReference type="AlphaFoldDB" id="A0AAU2JK87"/>
<accession>A0AAU2JK87</accession>
<sequence>MSRTVLPRTAPSPALRGRIGAGFSPVPHRYHLYLSAGCPRSLQVSAELGLLGITDSVAATVLGAAPEGPGHTALRLAYEATGHHFDGTPDVPALVDTWSGRVVSNHTPDILDDLRFLGAHPAFRPGVQAEA</sequence>
<reference evidence="1" key="1">
    <citation type="submission" date="2022-10" db="EMBL/GenBank/DDBJ databases">
        <title>The complete genomes of actinobacterial strains from the NBC collection.</title>
        <authorList>
            <person name="Joergensen T.S."/>
            <person name="Alvarez Arevalo M."/>
            <person name="Sterndorff E.B."/>
            <person name="Faurdal D."/>
            <person name="Vuksanovic O."/>
            <person name="Mourched A.-S."/>
            <person name="Charusanti P."/>
            <person name="Shaw S."/>
            <person name="Blin K."/>
            <person name="Weber T."/>
        </authorList>
    </citation>
    <scope>NUCLEOTIDE SEQUENCE</scope>
    <source>
        <strain evidence="1">NBC_00049</strain>
    </source>
</reference>
<protein>
    <recommendedName>
        <fullName evidence="2">GST N-terminal domain-containing protein</fullName>
    </recommendedName>
</protein>
<gene>
    <name evidence="1" type="ORF">OG327_05140</name>
</gene>
<name>A0AAU2JK87_9ACTN</name>
<proteinExistence type="predicted"/>
<dbReference type="Gene3D" id="3.40.30.10">
    <property type="entry name" value="Glutaredoxin"/>
    <property type="match status" value="2"/>
</dbReference>
<dbReference type="EMBL" id="CP108264">
    <property type="protein sequence ID" value="WTU72778.1"/>
    <property type="molecule type" value="Genomic_DNA"/>
</dbReference>
<organism evidence="1">
    <name type="scientific">Streptomyces sp. NBC_00049</name>
    <dbReference type="NCBI Taxonomy" id="2903617"/>
    <lineage>
        <taxon>Bacteria</taxon>
        <taxon>Bacillati</taxon>
        <taxon>Actinomycetota</taxon>
        <taxon>Actinomycetes</taxon>
        <taxon>Kitasatosporales</taxon>
        <taxon>Streptomycetaceae</taxon>
        <taxon>Streptomyces</taxon>
    </lineage>
</organism>